<evidence type="ECO:0000313" key="3">
    <source>
        <dbReference type="Proteomes" id="UP000238338"/>
    </source>
</evidence>
<evidence type="ECO:0000259" key="1">
    <source>
        <dbReference type="Pfam" id="PF09994"/>
    </source>
</evidence>
<dbReference type="EMBL" id="PVEP01000001">
    <property type="protein sequence ID" value="PQV58790.1"/>
    <property type="molecule type" value="Genomic_DNA"/>
</dbReference>
<dbReference type="AlphaFoldDB" id="A0A2S8SDB8"/>
<feature type="domain" description="T6SS Phospholipase effector Tle1-like catalytic" evidence="1">
    <location>
        <begin position="2"/>
        <end position="288"/>
    </location>
</feature>
<gene>
    <name evidence="2" type="ORF">LX70_00604</name>
</gene>
<dbReference type="Pfam" id="PF09994">
    <property type="entry name" value="T6SS_Tle1-like_cat"/>
    <property type="match status" value="1"/>
</dbReference>
<sequence>MKRIAVFCDGTWNSADQPHPTNVRRMAMMVPPVGADGVRQVTLYFQGVGVPEGGGWLTRLNERISGGAMGFGLDDKIATAYLHLGKQYEPGDEVHVFGFSRGAYTARSLVGLIRNCGLPHRPSVETVRACFDHYRDRDEDTKPDSEESMAFRLRISPGLTTSAAEAAWRKARGHAEGHPFAVTYLGVWDTVGALGIPSHWGLPARLLNRKYRFHDTDLSSLVHSARHAVAVDEMRRPFVPTLWTNLPDLRAARPGGDYRQEWFAGVHGAVGGGGDLVSLSGIALLWVANGARMAGLELRLTDLEAVHRGCDLLGPVFNQSQGKTLFQKLLGLTGKARSGPERIGMVAHPAVGRWRCAELPADWKGRAYRPRTLTGLAGDLDGFDLAGLSDYSTTRLT</sequence>
<name>A0A2S8SDB8_9RHOB</name>
<dbReference type="RefSeq" id="WP_105513035.1">
    <property type="nucleotide sequence ID" value="NZ_PVEP01000001.1"/>
</dbReference>
<dbReference type="Proteomes" id="UP000238338">
    <property type="component" value="Unassembled WGS sequence"/>
</dbReference>
<reference evidence="2 3" key="1">
    <citation type="submission" date="2018-02" db="EMBL/GenBank/DDBJ databases">
        <title>Genomic Encyclopedia of Archaeal and Bacterial Type Strains, Phase II (KMG-II): from individual species to whole genera.</title>
        <authorList>
            <person name="Goeker M."/>
        </authorList>
    </citation>
    <scope>NUCLEOTIDE SEQUENCE [LARGE SCALE GENOMIC DNA]</scope>
    <source>
        <strain evidence="2 3">DSM 18921</strain>
    </source>
</reference>
<proteinExistence type="predicted"/>
<evidence type="ECO:0000313" key="2">
    <source>
        <dbReference type="EMBL" id="PQV58790.1"/>
    </source>
</evidence>
<protein>
    <submittedName>
        <fullName evidence="2">Uncharacterized protein (DUF2235 family)</fullName>
    </submittedName>
</protein>
<comment type="caution">
    <text evidence="2">The sequence shown here is derived from an EMBL/GenBank/DDBJ whole genome shotgun (WGS) entry which is preliminary data.</text>
</comment>
<accession>A0A2S8SDB8</accession>
<organism evidence="2 3">
    <name type="scientific">Albidovulum denitrificans</name>
    <dbReference type="NCBI Taxonomy" id="404881"/>
    <lineage>
        <taxon>Bacteria</taxon>
        <taxon>Pseudomonadati</taxon>
        <taxon>Pseudomonadota</taxon>
        <taxon>Alphaproteobacteria</taxon>
        <taxon>Rhodobacterales</taxon>
        <taxon>Paracoccaceae</taxon>
        <taxon>Albidovulum</taxon>
    </lineage>
</organism>
<dbReference type="OrthoDB" id="4378831at2"/>
<dbReference type="PANTHER" id="PTHR33840">
    <property type="match status" value="1"/>
</dbReference>
<dbReference type="PANTHER" id="PTHR33840:SF1">
    <property type="entry name" value="TLE1 PHOSPHOLIPASE DOMAIN-CONTAINING PROTEIN"/>
    <property type="match status" value="1"/>
</dbReference>
<keyword evidence="3" id="KW-1185">Reference proteome</keyword>
<dbReference type="InterPro" id="IPR018712">
    <property type="entry name" value="Tle1-like_cat"/>
</dbReference>